<dbReference type="GO" id="GO:0005886">
    <property type="term" value="C:plasma membrane"/>
    <property type="evidence" value="ECO:0007669"/>
    <property type="project" value="UniProtKB-SubCell"/>
</dbReference>
<evidence type="ECO:0000256" key="5">
    <source>
        <dbReference type="ARBA" id="ARBA00022840"/>
    </source>
</evidence>
<evidence type="ECO:0000313" key="17">
    <source>
        <dbReference type="Proteomes" id="UP000036847"/>
    </source>
</evidence>
<feature type="transmembrane region" description="Helical" evidence="8">
    <location>
        <begin position="274"/>
        <end position="290"/>
    </location>
</feature>
<dbReference type="InterPro" id="IPR027417">
    <property type="entry name" value="P-loop_NTPase"/>
</dbReference>
<evidence type="ECO:0000256" key="3">
    <source>
        <dbReference type="ARBA" id="ARBA00022692"/>
    </source>
</evidence>
<dbReference type="Proteomes" id="UP000028294">
    <property type="component" value="Chromosome"/>
</dbReference>
<evidence type="ECO:0000313" key="11">
    <source>
        <dbReference type="EMBL" id="MCZ2685943.1"/>
    </source>
</evidence>
<dbReference type="InterPro" id="IPR039421">
    <property type="entry name" value="Type_1_exporter"/>
</dbReference>
<dbReference type="PANTHER" id="PTHR24221">
    <property type="entry name" value="ATP-BINDING CASSETTE SUB-FAMILY B"/>
    <property type="match status" value="1"/>
</dbReference>
<reference evidence="18 19" key="2">
    <citation type="submission" date="2018-08" db="EMBL/GenBank/DDBJ databases">
        <title>A genome reference for cultivated species of the human gut microbiota.</title>
        <authorList>
            <person name="Zou Y."/>
            <person name="Xue W."/>
            <person name="Luo G."/>
        </authorList>
    </citation>
    <scope>NUCLEOTIDE SEQUENCE [LARGE SCALE GENOMIC DNA]</scope>
    <source>
        <strain evidence="15 18">AM18-6</strain>
        <strain evidence="14 19">OF01-1</strain>
    </source>
</reference>
<feature type="transmembrane region" description="Helical" evidence="8">
    <location>
        <begin position="242"/>
        <end position="268"/>
    </location>
</feature>
<evidence type="ECO:0000313" key="13">
    <source>
        <dbReference type="EMBL" id="QCQ46562.1"/>
    </source>
</evidence>
<dbReference type="GO" id="GO:0140359">
    <property type="term" value="F:ABC-type transporter activity"/>
    <property type="evidence" value="ECO:0007669"/>
    <property type="project" value="InterPro"/>
</dbReference>
<feature type="transmembrane region" description="Helical" evidence="8">
    <location>
        <begin position="141"/>
        <end position="158"/>
    </location>
</feature>
<dbReference type="RefSeq" id="WP_005806679.1">
    <property type="nucleotide sequence ID" value="NZ_CP036546.1"/>
</dbReference>
<dbReference type="Pfam" id="PF00005">
    <property type="entry name" value="ABC_tran"/>
    <property type="match status" value="1"/>
</dbReference>
<dbReference type="EMBL" id="JAPTZU010000001">
    <property type="protein sequence ID" value="MCZ2685943.1"/>
    <property type="molecule type" value="Genomic_DNA"/>
</dbReference>
<dbReference type="AlphaFoldDB" id="A0A396C3B1"/>
<evidence type="ECO:0000256" key="1">
    <source>
        <dbReference type="ARBA" id="ARBA00004651"/>
    </source>
</evidence>
<dbReference type="Proteomes" id="UP000266644">
    <property type="component" value="Unassembled WGS sequence"/>
</dbReference>
<sequence length="576" mass="64383">MNAIKNITIGHTERLRKPVGYTVLANLVNIIPFMLSIEVVNILFRAFDGSGQGPDMQRLWIIFGILVAYMFVMAMAERQAYRYNFRGAYEMSAQGRIELAEHLRKLPLGSLFRHDPGDLASMMISDFTLAETGISHHLPQLMGALVMPLLAFFSLLWIDWRMSVAMFIALPLAVLVLLGSNRLQMRLGKKHIRAKINAGSRLEEYLQGIRIIKAYNLLGGKFERLRHAFAELRRASMRQEALMGPFVLLSITLIRAGLTLMILCGAYLLIGGELSLLTFVMFLIVGSRVFDPLTSALTNFAEFRYFSIAGGRILSLMREPEMQGNKQSPQSGDIRFEHVTFGYGETEVLHDISITLKQGCLTALVGPSGSGKSTLLKLCARFYDPQQGKVTFNNTDMSEIEPEALMKQISMVFQNVYLFQDTIKNNIRFGKADATDEEIEDAARKACCHEFIMKLPNGYDTMVGEGGCTLSGGEKQRVSIARAILKEAPVVLLDEATASLDPENEVDVQKAINTLIAGRTVIVIAHRLKTIKNADKIIVLENGCVTEQGTHRELIGREGLYYKLWSIQEKTMGWQV</sequence>
<evidence type="ECO:0000313" key="18">
    <source>
        <dbReference type="Proteomes" id="UP000266644"/>
    </source>
</evidence>
<keyword evidence="5 15" id="KW-0067">ATP-binding</keyword>
<keyword evidence="3 8" id="KW-0812">Transmembrane</keyword>
<keyword evidence="7 8" id="KW-0472">Membrane</keyword>
<reference evidence="11" key="4">
    <citation type="submission" date="2022-12" db="EMBL/GenBank/DDBJ databases">
        <title>Development of a Multilocus Sequence Typing Scheme for Bacteroides fragilis Based on Whole Genome Sequencing Data and Clinical Application.</title>
        <authorList>
            <person name="Nielsen F.D."/>
            <person name="Justesen U.S."/>
        </authorList>
    </citation>
    <scope>NUCLEOTIDE SEQUENCE</scope>
    <source>
        <strain evidence="11">BF_AM_ODE_DK_2015_4</strain>
    </source>
</reference>
<evidence type="ECO:0000313" key="14">
    <source>
        <dbReference type="EMBL" id="RGY69343.1"/>
    </source>
</evidence>
<dbReference type="Proteomes" id="UP001079672">
    <property type="component" value="Unassembled WGS sequence"/>
</dbReference>
<feature type="transmembrane region" description="Helical" evidence="8">
    <location>
        <begin position="164"/>
        <end position="183"/>
    </location>
</feature>
<comment type="subcellular location">
    <subcellularLocation>
        <location evidence="1">Cell membrane</location>
        <topology evidence="1">Multi-pass membrane protein</topology>
    </subcellularLocation>
</comment>
<evidence type="ECO:0000256" key="7">
    <source>
        <dbReference type="ARBA" id="ARBA00023136"/>
    </source>
</evidence>
<evidence type="ECO:0000256" key="2">
    <source>
        <dbReference type="ARBA" id="ARBA00022448"/>
    </source>
</evidence>
<dbReference type="EMBL" id="QSDG01000006">
    <property type="protein sequence ID" value="RGY69343.1"/>
    <property type="molecule type" value="Genomic_DNA"/>
</dbReference>
<keyword evidence="2" id="KW-0813">Transport</keyword>
<dbReference type="Proteomes" id="UP000036847">
    <property type="component" value="Chromosome"/>
</dbReference>
<reference evidence="16 17" key="3">
    <citation type="submission" date="2019-03" db="EMBL/GenBank/DDBJ databases">
        <title>Complete genome assembly of MDR B. fragilis.</title>
        <authorList>
            <person name="Sydenham T.V."/>
            <person name="Hasman H."/>
            <person name="Justesen U.S."/>
        </authorList>
    </citation>
    <scope>NUCLEOTIDE SEQUENCE [LARGE SCALE GENOMIC DNA]</scope>
    <source>
        <strain evidence="12 16">DCMOUH0067B</strain>
        <strain evidence="13 17">DCMSKEJBY0001B</strain>
    </source>
</reference>
<feature type="transmembrane region" description="Helical" evidence="8">
    <location>
        <begin position="59"/>
        <end position="76"/>
    </location>
</feature>
<evidence type="ECO:0000259" key="10">
    <source>
        <dbReference type="PROSITE" id="PS50929"/>
    </source>
</evidence>
<dbReference type="EMBL" id="CP036553">
    <property type="protein sequence ID" value="QCQ37790.1"/>
    <property type="molecule type" value="Genomic_DNA"/>
</dbReference>
<dbReference type="InterPro" id="IPR003593">
    <property type="entry name" value="AAA+_ATPase"/>
</dbReference>
<evidence type="ECO:0000313" key="15">
    <source>
        <dbReference type="EMBL" id="RHH11817.1"/>
    </source>
</evidence>
<dbReference type="GO" id="GO:0005524">
    <property type="term" value="F:ATP binding"/>
    <property type="evidence" value="ECO:0007669"/>
    <property type="project" value="UniProtKB-KW"/>
</dbReference>
<dbReference type="InterPro" id="IPR017871">
    <property type="entry name" value="ABC_transporter-like_CS"/>
</dbReference>
<dbReference type="CDD" id="cd07346">
    <property type="entry name" value="ABC_6TM_exporters"/>
    <property type="match status" value="1"/>
</dbReference>
<dbReference type="FunFam" id="1.20.1560.10:FF:000127">
    <property type="entry name" value="ABC transporter ATP-binding protein"/>
    <property type="match status" value="1"/>
</dbReference>
<evidence type="ECO:0000256" key="6">
    <source>
        <dbReference type="ARBA" id="ARBA00022989"/>
    </source>
</evidence>
<dbReference type="GO" id="GO:0016887">
    <property type="term" value="F:ATP hydrolysis activity"/>
    <property type="evidence" value="ECO:0007669"/>
    <property type="project" value="InterPro"/>
</dbReference>
<reference evidence="13" key="1">
    <citation type="book" date="2014" name="THE 24TH EUROPEAN CONGRESS OF CLINICAL MICROBIOLOGY AND INFECTIOUS DISEASES" publisher="ECCMID 2014" city="Barcelona, Spain">
        <title>Identification of resistance genes in three multidrug-resistant Bacteroides fragilis isolates by whole genome sequencing.</title>
        <editorList>
            <person name="Unknown"/>
            <person name="A."/>
        </editorList>
        <authorList>
            <person name="Sydenham T.V."/>
            <person name="Hasman H."/>
            <person name="Wang M."/>
            <person name="Soki J."/>
            <person name="Nagy E."/>
            <person name="Justesen U.S."/>
        </authorList>
    </citation>
    <scope>NUCLEOTIDE SEQUENCE</scope>
    <source>
        <strain evidence="13">DCMSKEJBY0001B</strain>
    </source>
</reference>
<dbReference type="Proteomes" id="UP000284614">
    <property type="component" value="Unassembled WGS sequence"/>
</dbReference>
<dbReference type="InterPro" id="IPR011527">
    <property type="entry name" value="ABC1_TM_dom"/>
</dbReference>
<dbReference type="OrthoDB" id="9762778at2"/>
<dbReference type="SMART" id="SM00382">
    <property type="entry name" value="AAA"/>
    <property type="match status" value="1"/>
</dbReference>
<proteinExistence type="predicted"/>
<dbReference type="InterPro" id="IPR003439">
    <property type="entry name" value="ABC_transporter-like_ATP-bd"/>
</dbReference>
<dbReference type="PROSITE" id="PS50929">
    <property type="entry name" value="ABC_TM1F"/>
    <property type="match status" value="1"/>
</dbReference>
<dbReference type="FunFam" id="3.40.50.300:FF:000287">
    <property type="entry name" value="Multidrug ABC transporter ATP-binding protein"/>
    <property type="match status" value="1"/>
</dbReference>
<dbReference type="PROSITE" id="PS50893">
    <property type="entry name" value="ABC_TRANSPORTER_2"/>
    <property type="match status" value="1"/>
</dbReference>
<dbReference type="InterPro" id="IPR036640">
    <property type="entry name" value="ABC1_TM_sf"/>
</dbReference>
<accession>A0A396C3B1</accession>
<feature type="domain" description="ABC transporter" evidence="9">
    <location>
        <begin position="334"/>
        <end position="567"/>
    </location>
</feature>
<dbReference type="EMBL" id="QRJE01000014">
    <property type="protein sequence ID" value="RHH11817.1"/>
    <property type="molecule type" value="Genomic_DNA"/>
</dbReference>
<dbReference type="PROSITE" id="PS00211">
    <property type="entry name" value="ABC_TRANSPORTER_1"/>
    <property type="match status" value="1"/>
</dbReference>
<evidence type="ECO:0000256" key="4">
    <source>
        <dbReference type="ARBA" id="ARBA00022741"/>
    </source>
</evidence>
<dbReference type="Gene3D" id="1.20.1560.10">
    <property type="entry name" value="ABC transporter type 1, transmembrane domain"/>
    <property type="match status" value="1"/>
</dbReference>
<evidence type="ECO:0000256" key="8">
    <source>
        <dbReference type="SAM" id="Phobius"/>
    </source>
</evidence>
<keyword evidence="6 8" id="KW-1133">Transmembrane helix</keyword>
<organism evidence="15 18">
    <name type="scientific">Bacteroides fragilis</name>
    <dbReference type="NCBI Taxonomy" id="817"/>
    <lineage>
        <taxon>Bacteria</taxon>
        <taxon>Pseudomonadati</taxon>
        <taxon>Bacteroidota</taxon>
        <taxon>Bacteroidia</taxon>
        <taxon>Bacteroidales</taxon>
        <taxon>Bacteroidaceae</taxon>
        <taxon>Bacteroides</taxon>
    </lineage>
</organism>
<feature type="domain" description="ABC transmembrane type-1" evidence="10">
    <location>
        <begin position="22"/>
        <end position="303"/>
    </location>
</feature>
<dbReference type="GO" id="GO:0034040">
    <property type="term" value="F:ATPase-coupled lipid transmembrane transporter activity"/>
    <property type="evidence" value="ECO:0007669"/>
    <property type="project" value="TreeGrafter"/>
</dbReference>
<name>A0A396C3B1_BACFG</name>
<gene>
    <name evidence="15" type="ORF">DW228_10020</name>
    <name evidence="14" type="ORF">DXA27_08360</name>
    <name evidence="13" type="ORF">EC80_017780</name>
    <name evidence="12" type="ORF">IA74_017675</name>
    <name evidence="11" type="ORF">O1433_00270</name>
</gene>
<dbReference type="SUPFAM" id="SSF52540">
    <property type="entry name" value="P-loop containing nucleoside triphosphate hydrolases"/>
    <property type="match status" value="1"/>
</dbReference>
<dbReference type="SUPFAM" id="SSF90123">
    <property type="entry name" value="ABC transporter transmembrane region"/>
    <property type="match status" value="1"/>
</dbReference>
<evidence type="ECO:0000313" key="12">
    <source>
        <dbReference type="EMBL" id="QCQ37790.1"/>
    </source>
</evidence>
<evidence type="ECO:0000259" key="9">
    <source>
        <dbReference type="PROSITE" id="PS50893"/>
    </source>
</evidence>
<evidence type="ECO:0000313" key="19">
    <source>
        <dbReference type="Proteomes" id="UP000284614"/>
    </source>
</evidence>
<dbReference type="Gene3D" id="3.40.50.300">
    <property type="entry name" value="P-loop containing nucleotide triphosphate hydrolases"/>
    <property type="match status" value="1"/>
</dbReference>
<protein>
    <submittedName>
        <fullName evidence="15">ABC transporter ATP-binding protein</fullName>
    </submittedName>
</protein>
<dbReference type="Pfam" id="PF00664">
    <property type="entry name" value="ABC_membrane"/>
    <property type="match status" value="1"/>
</dbReference>
<evidence type="ECO:0000313" key="16">
    <source>
        <dbReference type="Proteomes" id="UP000028294"/>
    </source>
</evidence>
<keyword evidence="4" id="KW-0547">Nucleotide-binding</keyword>
<dbReference type="PANTHER" id="PTHR24221:SF397">
    <property type="entry name" value="ABC TRANSPORTER, ATP-BINDING TRANSMEMBRANE PROTEIN"/>
    <property type="match status" value="1"/>
</dbReference>
<feature type="transmembrane region" description="Helical" evidence="8">
    <location>
        <begin position="21"/>
        <end position="47"/>
    </location>
</feature>
<dbReference type="EMBL" id="CP036546">
    <property type="protein sequence ID" value="QCQ46562.1"/>
    <property type="molecule type" value="Genomic_DNA"/>
</dbReference>